<dbReference type="AlphaFoldDB" id="A0A3B4YWY9"/>
<dbReference type="PANTHER" id="PTHR23192:SF85">
    <property type="entry name" value="GLIOMEDIN"/>
    <property type="match status" value="1"/>
</dbReference>
<comment type="subcellular location">
    <subcellularLocation>
        <location evidence="1">Secreted</location>
    </subcellularLocation>
</comment>
<keyword evidence="7" id="KW-1185">Reference proteome</keyword>
<evidence type="ECO:0000256" key="4">
    <source>
        <dbReference type="SAM" id="MobiDB-lite"/>
    </source>
</evidence>
<feature type="compositionally biased region" description="Polar residues" evidence="4">
    <location>
        <begin position="306"/>
        <end position="332"/>
    </location>
</feature>
<dbReference type="Pfam" id="PF02191">
    <property type="entry name" value="OLF"/>
    <property type="match status" value="1"/>
</dbReference>
<sequence>MLRDSSPPLLTREAFNETDTENISRPTMNKTESSAPHPADDARGVLNVTDSGEVVHTKVEPESGSFHPDDSHDTLNDTNTGNATEAAVEASVDLLSIDWDDSSDGSITDTTTTSEFVAFGPYDRHDTWTETSTEAPVRSLPVSPTPTHSAHEARDVDIDIDKEAVSVSFPKDNRHNILNDSDTENITGTPIQSLTDPLSTDQSRDAFNDSRTIIDKPMQSGPLSGDQNTDAFNGSRTLIKTPMTSDSQDNKQNLTSNNKGTKTESPTPHPPANTRDVVNDTDSKKLVDTKKEPESVSFHQDDSDENVTGTLNKSLTNSSYPHKTANKTNVTGNERRKRSECSIKTIKCSEQATAMITTFGAWMSDVSRLDDGRYWLADHFSGRILMEYENMSAIQNRTYKPIDVGKFYQGCGHVIYKGSFYFHQAGTNRIIKFDLSSWRTDTLTMANSRYNRLAYLFSNSKTYFKFAVDENGLWVIFASDTDDNTMVAKLNADTLSVESVINTLYPTAKAGNAFIVCGIVYFTDDTDRRVTYTFDLKKESPSDASFDLRPANGILAMLSYYPNKKLFYMWDNSSVKTCRVKLKMT</sequence>
<proteinExistence type="predicted"/>
<feature type="compositionally biased region" description="Polar residues" evidence="4">
    <location>
        <begin position="21"/>
        <end position="34"/>
    </location>
</feature>
<dbReference type="PANTHER" id="PTHR23192">
    <property type="entry name" value="OLFACTOMEDIN-RELATED"/>
    <property type="match status" value="1"/>
</dbReference>
<evidence type="ECO:0000256" key="3">
    <source>
        <dbReference type="PROSITE-ProRule" id="PRU00446"/>
    </source>
</evidence>
<dbReference type="GO" id="GO:0009986">
    <property type="term" value="C:cell surface"/>
    <property type="evidence" value="ECO:0007669"/>
    <property type="project" value="TreeGrafter"/>
</dbReference>
<dbReference type="STRING" id="1841481.ENSSLDP00000027279"/>
<dbReference type="Ensembl" id="ENSSLDT00000028115.1">
    <property type="protein sequence ID" value="ENSSLDP00000027279.1"/>
    <property type="gene ID" value="ENSSLDG00000021174.1"/>
</dbReference>
<evidence type="ECO:0000313" key="6">
    <source>
        <dbReference type="Ensembl" id="ENSSLDP00000027279.1"/>
    </source>
</evidence>
<evidence type="ECO:0000259" key="5">
    <source>
        <dbReference type="PROSITE" id="PS51132"/>
    </source>
</evidence>
<evidence type="ECO:0000256" key="1">
    <source>
        <dbReference type="ARBA" id="ARBA00004613"/>
    </source>
</evidence>
<reference evidence="6" key="2">
    <citation type="submission" date="2025-09" db="UniProtKB">
        <authorList>
            <consortium name="Ensembl"/>
        </authorList>
    </citation>
    <scope>IDENTIFICATION</scope>
</reference>
<dbReference type="GO" id="GO:0005615">
    <property type="term" value="C:extracellular space"/>
    <property type="evidence" value="ECO:0007669"/>
    <property type="project" value="TreeGrafter"/>
</dbReference>
<feature type="region of interest" description="Disordered" evidence="4">
    <location>
        <begin position="131"/>
        <end position="152"/>
    </location>
</feature>
<feature type="compositionally biased region" description="Polar residues" evidence="4">
    <location>
        <begin position="221"/>
        <end position="266"/>
    </location>
</feature>
<feature type="region of interest" description="Disordered" evidence="4">
    <location>
        <begin position="171"/>
        <end position="339"/>
    </location>
</feature>
<reference evidence="6" key="1">
    <citation type="submission" date="2025-08" db="UniProtKB">
        <authorList>
            <consortium name="Ensembl"/>
        </authorList>
    </citation>
    <scope>IDENTIFICATION</scope>
</reference>
<dbReference type="GeneTree" id="ENSGT00940000158020"/>
<feature type="domain" description="Olfactomedin-like" evidence="5">
    <location>
        <begin position="340"/>
        <end position="584"/>
    </location>
</feature>
<dbReference type="SMART" id="SM00284">
    <property type="entry name" value="OLF"/>
    <property type="match status" value="1"/>
</dbReference>
<protein>
    <submittedName>
        <fullName evidence="6">Gliomedin-like</fullName>
    </submittedName>
</protein>
<feature type="compositionally biased region" description="Polar residues" evidence="4">
    <location>
        <begin position="178"/>
        <end position="201"/>
    </location>
</feature>
<dbReference type="GO" id="GO:0007165">
    <property type="term" value="P:signal transduction"/>
    <property type="evidence" value="ECO:0007669"/>
    <property type="project" value="TreeGrafter"/>
</dbReference>
<dbReference type="PROSITE" id="PS51132">
    <property type="entry name" value="OLF"/>
    <property type="match status" value="1"/>
</dbReference>
<organism evidence="6 7">
    <name type="scientific">Seriola lalandi dorsalis</name>
    <dbReference type="NCBI Taxonomy" id="1841481"/>
    <lineage>
        <taxon>Eukaryota</taxon>
        <taxon>Metazoa</taxon>
        <taxon>Chordata</taxon>
        <taxon>Craniata</taxon>
        <taxon>Vertebrata</taxon>
        <taxon>Euteleostomi</taxon>
        <taxon>Actinopterygii</taxon>
        <taxon>Neopterygii</taxon>
        <taxon>Teleostei</taxon>
        <taxon>Neoteleostei</taxon>
        <taxon>Acanthomorphata</taxon>
        <taxon>Carangaria</taxon>
        <taxon>Carangiformes</taxon>
        <taxon>Carangidae</taxon>
        <taxon>Seriola</taxon>
    </lineage>
</organism>
<dbReference type="Proteomes" id="UP000261360">
    <property type="component" value="Unplaced"/>
</dbReference>
<name>A0A3B4YWY9_SERLL</name>
<feature type="compositionally biased region" description="Basic and acidic residues" evidence="4">
    <location>
        <begin position="277"/>
        <end position="294"/>
    </location>
</feature>
<accession>A0A3B4YWY9</accession>
<evidence type="ECO:0000256" key="2">
    <source>
        <dbReference type="ARBA" id="ARBA00022525"/>
    </source>
</evidence>
<feature type="region of interest" description="Disordered" evidence="4">
    <location>
        <begin position="1"/>
        <end position="83"/>
    </location>
</feature>
<feature type="compositionally biased region" description="Basic and acidic residues" evidence="4">
    <location>
        <begin position="53"/>
        <end position="75"/>
    </location>
</feature>
<comment type="caution">
    <text evidence="3">Lacks conserved residue(s) required for the propagation of feature annotation.</text>
</comment>
<evidence type="ECO:0000313" key="7">
    <source>
        <dbReference type="Proteomes" id="UP000261360"/>
    </source>
</evidence>
<dbReference type="InterPro" id="IPR050605">
    <property type="entry name" value="Olfactomedin-like_domain"/>
</dbReference>
<feature type="compositionally biased region" description="Basic and acidic residues" evidence="4">
    <location>
        <begin position="202"/>
        <end position="214"/>
    </location>
</feature>
<keyword evidence="2" id="KW-0964">Secreted</keyword>
<dbReference type="InterPro" id="IPR003112">
    <property type="entry name" value="Olfac-like_dom"/>
</dbReference>
<dbReference type="SUPFAM" id="SSF101898">
    <property type="entry name" value="NHL repeat"/>
    <property type="match status" value="1"/>
</dbReference>